<name>M5U898_9BACT</name>
<evidence type="ECO:0000313" key="3">
    <source>
        <dbReference type="Proteomes" id="UP000011885"/>
    </source>
</evidence>
<reference evidence="2 3" key="1">
    <citation type="journal article" date="2013" name="Mar. Genomics">
        <title>Expression of sulfatases in Rhodopirellula baltica and the diversity of sulfatases in the genus Rhodopirellula.</title>
        <authorList>
            <person name="Wegner C.E."/>
            <person name="Richter-Heitmann T."/>
            <person name="Klindworth A."/>
            <person name="Klockow C."/>
            <person name="Richter M."/>
            <person name="Achstetter T."/>
            <person name="Glockner F.O."/>
            <person name="Harder J."/>
        </authorList>
    </citation>
    <scope>NUCLEOTIDE SEQUENCE [LARGE SCALE GENOMIC DNA]</scope>
    <source>
        <strain evidence="2 3">SM41</strain>
    </source>
</reference>
<proteinExistence type="predicted"/>
<feature type="region of interest" description="Disordered" evidence="1">
    <location>
        <begin position="1"/>
        <end position="27"/>
    </location>
</feature>
<evidence type="ECO:0000256" key="1">
    <source>
        <dbReference type="SAM" id="MobiDB-lite"/>
    </source>
</evidence>
<comment type="caution">
    <text evidence="2">The sequence shown here is derived from an EMBL/GenBank/DDBJ whole genome shotgun (WGS) entry which is preliminary data.</text>
</comment>
<keyword evidence="3" id="KW-1185">Reference proteome</keyword>
<organism evidence="2 3">
    <name type="scientific">Rhodopirellula sallentina SM41</name>
    <dbReference type="NCBI Taxonomy" id="1263870"/>
    <lineage>
        <taxon>Bacteria</taxon>
        <taxon>Pseudomonadati</taxon>
        <taxon>Planctomycetota</taxon>
        <taxon>Planctomycetia</taxon>
        <taxon>Pirellulales</taxon>
        <taxon>Pirellulaceae</taxon>
        <taxon>Rhodopirellula</taxon>
    </lineage>
</organism>
<protein>
    <submittedName>
        <fullName evidence="2">Uncharacterized protein</fullName>
    </submittedName>
</protein>
<dbReference type="Proteomes" id="UP000011885">
    <property type="component" value="Unassembled WGS sequence"/>
</dbReference>
<gene>
    <name evidence="2" type="ORF">RSSM_04466</name>
</gene>
<sequence length="70" mass="8237">MRQSEAHYQYQKGVEARPACRPQTPDPWKPSALASCAATRLLGELERKRIESSFYEKSVHQSWARWDIFR</sequence>
<dbReference type="EMBL" id="ANOH01000301">
    <property type="protein sequence ID" value="EMI54096.1"/>
    <property type="molecule type" value="Genomic_DNA"/>
</dbReference>
<evidence type="ECO:0000313" key="2">
    <source>
        <dbReference type="EMBL" id="EMI54096.1"/>
    </source>
</evidence>
<accession>M5U898</accession>
<dbReference type="AlphaFoldDB" id="M5U898"/>